<evidence type="ECO:0000313" key="15">
    <source>
        <dbReference type="Proteomes" id="UP001187315"/>
    </source>
</evidence>
<keyword evidence="5 11" id="KW-1133">Transmembrane helix</keyword>
<keyword evidence="6 11" id="KW-0472">Membrane</keyword>
<feature type="domain" description="Ig-like" evidence="13">
    <location>
        <begin position="266"/>
        <end position="356"/>
    </location>
</feature>
<evidence type="ECO:0000256" key="11">
    <source>
        <dbReference type="SAM" id="Phobius"/>
    </source>
</evidence>
<dbReference type="InterPro" id="IPR007110">
    <property type="entry name" value="Ig-like_dom"/>
</dbReference>
<sequence length="385" mass="43380">MKILHIHFYLLVFCGAAECFTERSVDLGQNVTLKCEVSVKDMYWFLMKASEPPVFILRSYSRISLAADYSNTTFNKRFSLQYNNSLFIHNISTNELGVYYCIHTQKGSPPNISRGIRLYIQSHSAVCQNQTPDEDGKIRLWRNLFILSGLVIGVVMVAVTVSIIICCGKSRSPDCDVKLLEVTGTQSWSSNAKNDSSYTVRSSLIMKILHIHFYLLVFCGAAECFTEKSVDLGQNVTLKCLLFFMVHLLIHNVLVQSIETREAFVGHTVILPCSINRTVAGVDVFWRDDEEKVLVDIIKGKEDFSEQNSEYRDRVQTFQTEIANGNFSIKLSNVTLSDSGDYTCNTPTSIQKVQLSVKAPKNGDITIRASSLFLLGFSLLYSLDF</sequence>
<evidence type="ECO:0000256" key="3">
    <source>
        <dbReference type="ARBA" id="ARBA00022692"/>
    </source>
</evidence>
<keyword evidence="9" id="KW-0325">Glycoprotein</keyword>
<dbReference type="GO" id="GO:0007166">
    <property type="term" value="P:cell surface receptor signaling pathway"/>
    <property type="evidence" value="ECO:0007669"/>
    <property type="project" value="TreeGrafter"/>
</dbReference>
<evidence type="ECO:0000256" key="2">
    <source>
        <dbReference type="ARBA" id="ARBA00022475"/>
    </source>
</evidence>
<evidence type="ECO:0000256" key="7">
    <source>
        <dbReference type="ARBA" id="ARBA00023157"/>
    </source>
</evidence>
<protein>
    <recommendedName>
        <fullName evidence="13">Ig-like domain-containing protein</fullName>
    </recommendedName>
</protein>
<evidence type="ECO:0000256" key="6">
    <source>
        <dbReference type="ARBA" id="ARBA00023136"/>
    </source>
</evidence>
<name>A0AA88J0T4_TACVA</name>
<dbReference type="GO" id="GO:0006955">
    <property type="term" value="P:immune response"/>
    <property type="evidence" value="ECO:0007669"/>
    <property type="project" value="TreeGrafter"/>
</dbReference>
<feature type="signal peptide" evidence="12">
    <location>
        <begin position="1"/>
        <end position="19"/>
    </location>
</feature>
<feature type="domain" description="Ig-like" evidence="13">
    <location>
        <begin position="28"/>
        <end position="113"/>
    </location>
</feature>
<dbReference type="GO" id="GO:0042130">
    <property type="term" value="P:negative regulation of T cell proliferation"/>
    <property type="evidence" value="ECO:0007669"/>
    <property type="project" value="TreeGrafter"/>
</dbReference>
<dbReference type="Proteomes" id="UP001187315">
    <property type="component" value="Unassembled WGS sequence"/>
</dbReference>
<evidence type="ECO:0000256" key="8">
    <source>
        <dbReference type="ARBA" id="ARBA00023170"/>
    </source>
</evidence>
<dbReference type="CDD" id="cd00099">
    <property type="entry name" value="IgV"/>
    <property type="match status" value="1"/>
</dbReference>
<dbReference type="PANTHER" id="PTHR25466">
    <property type="entry name" value="T-LYMPHOCYTE ACTIVATION ANTIGEN"/>
    <property type="match status" value="1"/>
</dbReference>
<feature type="chain" id="PRO_5041729357" description="Ig-like domain-containing protein" evidence="12">
    <location>
        <begin position="20"/>
        <end position="385"/>
    </location>
</feature>
<keyword evidence="8" id="KW-0675">Receptor</keyword>
<dbReference type="SMART" id="SM00406">
    <property type="entry name" value="IGv"/>
    <property type="match status" value="2"/>
</dbReference>
<evidence type="ECO:0000256" key="10">
    <source>
        <dbReference type="ARBA" id="ARBA00023319"/>
    </source>
</evidence>
<keyword evidence="3 11" id="KW-0812">Transmembrane</keyword>
<evidence type="ECO:0000256" key="1">
    <source>
        <dbReference type="ARBA" id="ARBA00004251"/>
    </source>
</evidence>
<dbReference type="GO" id="GO:0071222">
    <property type="term" value="P:cellular response to lipopolysaccharide"/>
    <property type="evidence" value="ECO:0007669"/>
    <property type="project" value="TreeGrafter"/>
</dbReference>
<keyword evidence="4 12" id="KW-0732">Signal</keyword>
<dbReference type="PANTHER" id="PTHR25466:SF14">
    <property type="entry name" value="BUTYROPHILIN SUBFAMILY 2 MEMBER A2-LIKE-RELATED"/>
    <property type="match status" value="1"/>
</dbReference>
<feature type="transmembrane region" description="Helical" evidence="11">
    <location>
        <begin position="144"/>
        <end position="168"/>
    </location>
</feature>
<evidence type="ECO:0000256" key="12">
    <source>
        <dbReference type="SAM" id="SignalP"/>
    </source>
</evidence>
<dbReference type="InterPro" id="IPR003598">
    <property type="entry name" value="Ig_sub2"/>
</dbReference>
<proteinExistence type="predicted"/>
<dbReference type="InterPro" id="IPR013106">
    <property type="entry name" value="Ig_V-set"/>
</dbReference>
<gene>
    <name evidence="14" type="ORF">Q7C36_021177</name>
</gene>
<evidence type="ECO:0000256" key="4">
    <source>
        <dbReference type="ARBA" id="ARBA00022729"/>
    </source>
</evidence>
<dbReference type="InterPro" id="IPR013783">
    <property type="entry name" value="Ig-like_fold"/>
</dbReference>
<comment type="caution">
    <text evidence="14">The sequence shown here is derived from an EMBL/GenBank/DDBJ whole genome shotgun (WGS) entry which is preliminary data.</text>
</comment>
<dbReference type="GO" id="GO:0031295">
    <property type="term" value="P:T cell costimulation"/>
    <property type="evidence" value="ECO:0007669"/>
    <property type="project" value="TreeGrafter"/>
</dbReference>
<dbReference type="InterPro" id="IPR051713">
    <property type="entry name" value="T-cell_Activation_Regulation"/>
</dbReference>
<dbReference type="SMART" id="SM00408">
    <property type="entry name" value="IGc2"/>
    <property type="match status" value="2"/>
</dbReference>
<evidence type="ECO:0000259" key="13">
    <source>
        <dbReference type="PROSITE" id="PS50835"/>
    </source>
</evidence>
<reference evidence="14" key="1">
    <citation type="submission" date="2023-08" db="EMBL/GenBank/DDBJ databases">
        <title>Pelteobagrus vachellii genome.</title>
        <authorList>
            <person name="Liu H."/>
        </authorList>
    </citation>
    <scope>NUCLEOTIDE SEQUENCE</scope>
    <source>
        <strain evidence="14">PRFRI_2022a</strain>
        <tissue evidence="14">Muscle</tissue>
    </source>
</reference>
<dbReference type="PROSITE" id="PS50835">
    <property type="entry name" value="IG_LIKE"/>
    <property type="match status" value="2"/>
</dbReference>
<evidence type="ECO:0000313" key="14">
    <source>
        <dbReference type="EMBL" id="KAK2819531.1"/>
    </source>
</evidence>
<keyword evidence="10" id="KW-0393">Immunoglobulin domain</keyword>
<dbReference type="GO" id="GO:0042102">
    <property type="term" value="P:positive regulation of T cell proliferation"/>
    <property type="evidence" value="ECO:0007669"/>
    <property type="project" value="TreeGrafter"/>
</dbReference>
<accession>A0AA88J0T4</accession>
<keyword evidence="2" id="KW-1003">Cell membrane</keyword>
<comment type="subcellular location">
    <subcellularLocation>
        <location evidence="1">Cell membrane</location>
        <topology evidence="1">Single-pass type I membrane protein</topology>
    </subcellularLocation>
</comment>
<keyword evidence="15" id="KW-1185">Reference proteome</keyword>
<dbReference type="SMART" id="SM00409">
    <property type="entry name" value="IG"/>
    <property type="match status" value="2"/>
</dbReference>
<evidence type="ECO:0000256" key="5">
    <source>
        <dbReference type="ARBA" id="ARBA00022989"/>
    </source>
</evidence>
<dbReference type="GO" id="GO:0009897">
    <property type="term" value="C:external side of plasma membrane"/>
    <property type="evidence" value="ECO:0007669"/>
    <property type="project" value="TreeGrafter"/>
</dbReference>
<evidence type="ECO:0000256" key="9">
    <source>
        <dbReference type="ARBA" id="ARBA00023180"/>
    </source>
</evidence>
<dbReference type="FunFam" id="2.60.40.10:FF:000142">
    <property type="entry name" value="V-set domain-containing T-cell activation inhibitor 1"/>
    <property type="match status" value="1"/>
</dbReference>
<dbReference type="InterPro" id="IPR036179">
    <property type="entry name" value="Ig-like_dom_sf"/>
</dbReference>
<organism evidence="14 15">
    <name type="scientific">Tachysurus vachellii</name>
    <name type="common">Darkbarbel catfish</name>
    <name type="synonym">Pelteobagrus vachellii</name>
    <dbReference type="NCBI Taxonomy" id="175792"/>
    <lineage>
        <taxon>Eukaryota</taxon>
        <taxon>Metazoa</taxon>
        <taxon>Chordata</taxon>
        <taxon>Craniata</taxon>
        <taxon>Vertebrata</taxon>
        <taxon>Euteleostomi</taxon>
        <taxon>Actinopterygii</taxon>
        <taxon>Neopterygii</taxon>
        <taxon>Teleostei</taxon>
        <taxon>Ostariophysi</taxon>
        <taxon>Siluriformes</taxon>
        <taxon>Bagridae</taxon>
        <taxon>Tachysurus</taxon>
    </lineage>
</organism>
<dbReference type="Pfam" id="PF07686">
    <property type="entry name" value="V-set"/>
    <property type="match status" value="2"/>
</dbReference>
<dbReference type="InterPro" id="IPR003599">
    <property type="entry name" value="Ig_sub"/>
</dbReference>
<dbReference type="SUPFAM" id="SSF48726">
    <property type="entry name" value="Immunoglobulin"/>
    <property type="match status" value="2"/>
</dbReference>
<dbReference type="Gene3D" id="2.60.40.10">
    <property type="entry name" value="Immunoglobulins"/>
    <property type="match status" value="2"/>
</dbReference>
<dbReference type="AlphaFoldDB" id="A0AA88J0T4"/>
<keyword evidence="7" id="KW-1015">Disulfide bond</keyword>
<dbReference type="EMBL" id="JAVHJS010000023">
    <property type="protein sequence ID" value="KAK2819531.1"/>
    <property type="molecule type" value="Genomic_DNA"/>
</dbReference>